<dbReference type="InterPro" id="IPR031591">
    <property type="entry name" value="CCDC106"/>
</dbReference>
<dbReference type="Proteomes" id="UP000824540">
    <property type="component" value="Unassembled WGS sequence"/>
</dbReference>
<protein>
    <recommendedName>
        <fullName evidence="5">Coiled-coil domain-containing protein 106</fullName>
    </recommendedName>
</protein>
<name>A0A8T2NI90_9TELE</name>
<evidence type="ECO:0000313" key="4">
    <source>
        <dbReference type="Proteomes" id="UP000824540"/>
    </source>
</evidence>
<feature type="compositionally biased region" description="Polar residues" evidence="2">
    <location>
        <begin position="13"/>
        <end position="24"/>
    </location>
</feature>
<dbReference type="Pfam" id="PF15794">
    <property type="entry name" value="CCDC106"/>
    <property type="match status" value="1"/>
</dbReference>
<feature type="coiled-coil region" evidence="1">
    <location>
        <begin position="80"/>
        <end position="121"/>
    </location>
</feature>
<gene>
    <name evidence="3" type="ORF">JZ751_022017</name>
</gene>
<feature type="region of interest" description="Disordered" evidence="2">
    <location>
        <begin position="306"/>
        <end position="325"/>
    </location>
</feature>
<dbReference type="AlphaFoldDB" id="A0A8T2NI90"/>
<dbReference type="EMBL" id="JAFBMS010000046">
    <property type="protein sequence ID" value="KAG9340095.1"/>
    <property type="molecule type" value="Genomic_DNA"/>
</dbReference>
<dbReference type="PANTHER" id="PTHR16477:SF5">
    <property type="entry name" value="COILED-COIL DOMAIN-CONTAINING PROTEIN 106-RELATED"/>
    <property type="match status" value="1"/>
</dbReference>
<organism evidence="3 4">
    <name type="scientific">Albula glossodonta</name>
    <name type="common">roundjaw bonefish</name>
    <dbReference type="NCBI Taxonomy" id="121402"/>
    <lineage>
        <taxon>Eukaryota</taxon>
        <taxon>Metazoa</taxon>
        <taxon>Chordata</taxon>
        <taxon>Craniata</taxon>
        <taxon>Vertebrata</taxon>
        <taxon>Euteleostomi</taxon>
        <taxon>Actinopterygii</taxon>
        <taxon>Neopterygii</taxon>
        <taxon>Teleostei</taxon>
        <taxon>Albuliformes</taxon>
        <taxon>Albulidae</taxon>
        <taxon>Albula</taxon>
    </lineage>
</organism>
<sequence length="325" mass="36169">MSSSLWTEEPAQFSPSVEIDSSSSMRKKARVSSQRWLKQENDPEVVQWETMTSGTASDVEQDNTLSSAVSSLPPSVMLTITKLQCLLESKQERISFLERQVEDLQQDRKFLRCQIENLTTARSAPAIASTAEGSTRPFHLLPRKRSRTVSSCSSFSNDSGSDDSVCTLTSATSGEVKRKRHHKEKRRGKKAKDYSRKRATGVQYVIHRYKQVLSAFNKKKSMSGAFRHYGIDRNTIANTAPIAELYLAAKEMLHLVGLFHPREETLVKYAQKCAVLIESDEALSRKIEQMKATGELLPITAKKSKSHAHLGGLPGDTCGSMDTVG</sequence>
<dbReference type="PANTHER" id="PTHR16477">
    <property type="entry name" value="COILED-COIL DOMAIN-CONTAINING PROTEIN 106"/>
    <property type="match status" value="1"/>
</dbReference>
<evidence type="ECO:0008006" key="5">
    <source>
        <dbReference type="Google" id="ProtNLM"/>
    </source>
</evidence>
<evidence type="ECO:0000313" key="3">
    <source>
        <dbReference type="EMBL" id="KAG9340095.1"/>
    </source>
</evidence>
<proteinExistence type="predicted"/>
<dbReference type="GO" id="GO:0005654">
    <property type="term" value="C:nucleoplasm"/>
    <property type="evidence" value="ECO:0007669"/>
    <property type="project" value="TreeGrafter"/>
</dbReference>
<accession>A0A8T2NI90</accession>
<keyword evidence="4" id="KW-1185">Reference proteome</keyword>
<dbReference type="OrthoDB" id="8853683at2759"/>
<evidence type="ECO:0000256" key="1">
    <source>
        <dbReference type="SAM" id="Coils"/>
    </source>
</evidence>
<keyword evidence="1" id="KW-0175">Coiled coil</keyword>
<evidence type="ECO:0000256" key="2">
    <source>
        <dbReference type="SAM" id="MobiDB-lite"/>
    </source>
</evidence>
<comment type="caution">
    <text evidence="3">The sequence shown here is derived from an EMBL/GenBank/DDBJ whole genome shotgun (WGS) entry which is preliminary data.</text>
</comment>
<feature type="compositionally biased region" description="Basic residues" evidence="2">
    <location>
        <begin position="177"/>
        <end position="190"/>
    </location>
</feature>
<feature type="region of interest" description="Disordered" evidence="2">
    <location>
        <begin position="1"/>
        <end position="42"/>
    </location>
</feature>
<reference evidence="3" key="1">
    <citation type="thesis" date="2021" institute="BYU ScholarsArchive" country="Provo, UT, USA">
        <title>Applications of and Algorithms for Genome Assembly and Genomic Analyses with an Emphasis on Marine Teleosts.</title>
        <authorList>
            <person name="Pickett B.D."/>
        </authorList>
    </citation>
    <scope>NUCLEOTIDE SEQUENCE</scope>
    <source>
        <strain evidence="3">HI-2016</strain>
    </source>
</reference>
<feature type="region of interest" description="Disordered" evidence="2">
    <location>
        <begin position="172"/>
        <end position="196"/>
    </location>
</feature>